<dbReference type="Gene3D" id="1.10.287.110">
    <property type="entry name" value="DnaJ domain"/>
    <property type="match status" value="1"/>
</dbReference>
<evidence type="ECO:0000313" key="4">
    <source>
        <dbReference type="Ensembl" id="ENSHCOP00000009063.1"/>
    </source>
</evidence>
<protein>
    <submittedName>
        <fullName evidence="4">DnaJ homolog subfamily B member 6-like</fullName>
    </submittedName>
</protein>
<keyword evidence="1" id="KW-0143">Chaperone</keyword>
<dbReference type="PANTHER" id="PTHR45168:SF4">
    <property type="entry name" value="SIMILAR TO DNAJ HOMOLOG SUBFAMILY B MEMBER 6 (HEAT SHOCK PROTEIN J2) (HSJ-2) (MRJ) (MDJ4)"/>
    <property type="match status" value="1"/>
</dbReference>
<dbReference type="SMART" id="SM00271">
    <property type="entry name" value="DnaJ"/>
    <property type="match status" value="1"/>
</dbReference>
<dbReference type="InterPro" id="IPR043183">
    <property type="entry name" value="DNJB2/6-like"/>
</dbReference>
<dbReference type="PROSITE" id="PS50076">
    <property type="entry name" value="DNAJ_2"/>
    <property type="match status" value="1"/>
</dbReference>
<reference evidence="4" key="2">
    <citation type="submission" date="2025-09" db="UniProtKB">
        <authorList>
            <consortium name="Ensembl"/>
        </authorList>
    </citation>
    <scope>IDENTIFICATION</scope>
</reference>
<keyword evidence="5" id="KW-1185">Reference proteome</keyword>
<dbReference type="Proteomes" id="UP000264820">
    <property type="component" value="Unplaced"/>
</dbReference>
<dbReference type="CDD" id="cd06257">
    <property type="entry name" value="DnaJ"/>
    <property type="match status" value="1"/>
</dbReference>
<feature type="region of interest" description="Disordered" evidence="2">
    <location>
        <begin position="258"/>
        <end position="316"/>
    </location>
</feature>
<feature type="domain" description="J" evidence="3">
    <location>
        <begin position="3"/>
        <end position="69"/>
    </location>
</feature>
<dbReference type="SUPFAM" id="SSF46565">
    <property type="entry name" value="Chaperone J-domain"/>
    <property type="match status" value="1"/>
</dbReference>
<dbReference type="InterPro" id="IPR001623">
    <property type="entry name" value="DnaJ_domain"/>
</dbReference>
<name>A0A3Q2XVM7_HIPCM</name>
<dbReference type="GO" id="GO:0005737">
    <property type="term" value="C:cytoplasm"/>
    <property type="evidence" value="ECO:0007669"/>
    <property type="project" value="UniProtKB-ARBA"/>
</dbReference>
<feature type="region of interest" description="Disordered" evidence="2">
    <location>
        <begin position="375"/>
        <end position="424"/>
    </location>
</feature>
<feature type="compositionally biased region" description="Basic and acidic residues" evidence="2">
    <location>
        <begin position="392"/>
        <end position="410"/>
    </location>
</feature>
<dbReference type="FunFam" id="1.10.287.110:FF:000021">
    <property type="entry name" value="DnaJ (Hsp40) homolog, subfamily B, member 2"/>
    <property type="match status" value="1"/>
</dbReference>
<evidence type="ECO:0000256" key="1">
    <source>
        <dbReference type="ARBA" id="ARBA00023186"/>
    </source>
</evidence>
<dbReference type="Pfam" id="PF00226">
    <property type="entry name" value="DnaJ"/>
    <property type="match status" value="1"/>
</dbReference>
<dbReference type="PANTHER" id="PTHR45168">
    <property type="entry name" value="DNAJ HOMOLOG SUBFAMILY B MEMBER 2"/>
    <property type="match status" value="1"/>
</dbReference>
<dbReference type="PRINTS" id="PR00625">
    <property type="entry name" value="JDOMAIN"/>
</dbReference>
<dbReference type="InterPro" id="IPR036869">
    <property type="entry name" value="J_dom_sf"/>
</dbReference>
<dbReference type="GO" id="GO:0030544">
    <property type="term" value="F:Hsp70 protein binding"/>
    <property type="evidence" value="ECO:0007669"/>
    <property type="project" value="InterPro"/>
</dbReference>
<evidence type="ECO:0000259" key="3">
    <source>
        <dbReference type="PROSITE" id="PS50076"/>
    </source>
</evidence>
<dbReference type="GO" id="GO:0051082">
    <property type="term" value="F:unfolded protein binding"/>
    <property type="evidence" value="ECO:0007669"/>
    <property type="project" value="InterPro"/>
</dbReference>
<dbReference type="Ensembl" id="ENSHCOT00000025666.1">
    <property type="protein sequence ID" value="ENSHCOP00000009063.1"/>
    <property type="gene ID" value="ENSHCOG00000011470.1"/>
</dbReference>
<sequence>MVDYYQILGVRRDASADDIKKSYRKLALRWHPDKNPENKEEAEKKFKELSEAYEVLSDVNKRSTYDLYGKDGLTGGARGRGSHFHNGDHFHEGFTFRNPEDVFREFFGGRDPFADLFGADPFSDDPFFGNARRHQSRASRSRTGGSFLGGFVGFPPFGAGFSPFDPGKKPTRKALGGGGFTSFSSSSFGGGGGGGMGNFRSVSTSTKIINGRKITTKRTVENGQERVEVEEDGQLRSLTINGKEQLLRLEHNAVRYAQKRRSAPGGAGAAPGAHRHHPRQGSLSEGQAQRGRSDPRGLVANAGPPAQDPPGAAAGLQHPRVAAGGVRRLQPLRERVFLRPPPRGLLLHSQLLPNRQAAHDGGDVRPVFRPGAGLLGHRRDLPGVLLPGPLPPEERADERGAEEGGGDPERKGRRAGGGGAGLLS</sequence>
<feature type="compositionally biased region" description="Gly residues" evidence="2">
    <location>
        <begin position="415"/>
        <end position="424"/>
    </location>
</feature>
<accession>A0A3Q2XVM7</accession>
<evidence type="ECO:0000256" key="2">
    <source>
        <dbReference type="SAM" id="MobiDB-lite"/>
    </source>
</evidence>
<proteinExistence type="predicted"/>
<dbReference type="GeneTree" id="ENSGT00940000154205"/>
<dbReference type="InterPro" id="IPR018253">
    <property type="entry name" value="DnaJ_domain_CS"/>
</dbReference>
<dbReference type="AlphaFoldDB" id="A0A3Q2XVM7"/>
<dbReference type="OMA" id="REGSCTK"/>
<dbReference type="PROSITE" id="PS00636">
    <property type="entry name" value="DNAJ_1"/>
    <property type="match status" value="1"/>
</dbReference>
<feature type="compositionally biased region" description="Low complexity" evidence="2">
    <location>
        <begin position="300"/>
        <end position="315"/>
    </location>
</feature>
<evidence type="ECO:0000313" key="5">
    <source>
        <dbReference type="Proteomes" id="UP000264820"/>
    </source>
</evidence>
<dbReference type="STRING" id="109280.ENSHCOP00000009063"/>
<reference evidence="4" key="1">
    <citation type="submission" date="2025-08" db="UniProtKB">
        <authorList>
            <consortium name="Ensembl"/>
        </authorList>
    </citation>
    <scope>IDENTIFICATION</scope>
</reference>
<organism evidence="4 5">
    <name type="scientific">Hippocampus comes</name>
    <name type="common">Tiger tail seahorse</name>
    <dbReference type="NCBI Taxonomy" id="109280"/>
    <lineage>
        <taxon>Eukaryota</taxon>
        <taxon>Metazoa</taxon>
        <taxon>Chordata</taxon>
        <taxon>Craniata</taxon>
        <taxon>Vertebrata</taxon>
        <taxon>Euteleostomi</taxon>
        <taxon>Actinopterygii</taxon>
        <taxon>Neopterygii</taxon>
        <taxon>Teleostei</taxon>
        <taxon>Neoteleostei</taxon>
        <taxon>Acanthomorphata</taxon>
        <taxon>Syngnathiaria</taxon>
        <taxon>Syngnathiformes</taxon>
        <taxon>Syngnathoidei</taxon>
        <taxon>Syngnathidae</taxon>
        <taxon>Hippocampus</taxon>
    </lineage>
</organism>